<dbReference type="CDD" id="cd03254">
    <property type="entry name" value="ABCC_Glucan_exporter_like"/>
    <property type="match status" value="1"/>
</dbReference>
<dbReference type="PANTHER" id="PTHR43394">
    <property type="entry name" value="ATP-DEPENDENT PERMEASE MDL1, MITOCHONDRIAL"/>
    <property type="match status" value="1"/>
</dbReference>
<dbReference type="SMART" id="SM00382">
    <property type="entry name" value="AAA"/>
    <property type="match status" value="1"/>
</dbReference>
<keyword evidence="7 9" id="KW-0472">Membrane</keyword>
<feature type="compositionally biased region" description="Basic and acidic residues" evidence="8">
    <location>
        <begin position="11"/>
        <end position="20"/>
    </location>
</feature>
<dbReference type="PROSITE" id="PS50929">
    <property type="entry name" value="ABC_TM1F"/>
    <property type="match status" value="1"/>
</dbReference>
<evidence type="ECO:0000256" key="5">
    <source>
        <dbReference type="ARBA" id="ARBA00022840"/>
    </source>
</evidence>
<evidence type="ECO:0000313" key="12">
    <source>
        <dbReference type="EMBL" id="HIX20523.1"/>
    </source>
</evidence>
<keyword evidence="6 9" id="KW-1133">Transmembrane helix</keyword>
<evidence type="ECO:0000256" key="8">
    <source>
        <dbReference type="SAM" id="MobiDB-lite"/>
    </source>
</evidence>
<evidence type="ECO:0000259" key="11">
    <source>
        <dbReference type="PROSITE" id="PS50929"/>
    </source>
</evidence>
<dbReference type="PANTHER" id="PTHR43394:SF1">
    <property type="entry name" value="ATP-BINDING CASSETTE SUB-FAMILY B MEMBER 10, MITOCHONDRIAL"/>
    <property type="match status" value="1"/>
</dbReference>
<evidence type="ECO:0000256" key="9">
    <source>
        <dbReference type="SAM" id="Phobius"/>
    </source>
</evidence>
<reference evidence="12" key="1">
    <citation type="journal article" date="2021" name="PeerJ">
        <title>Extensive microbial diversity within the chicken gut microbiome revealed by metagenomics and culture.</title>
        <authorList>
            <person name="Gilroy R."/>
            <person name="Ravi A."/>
            <person name="Getino M."/>
            <person name="Pursley I."/>
            <person name="Horton D.L."/>
            <person name="Alikhan N.F."/>
            <person name="Baker D."/>
            <person name="Gharbi K."/>
            <person name="Hall N."/>
            <person name="Watson M."/>
            <person name="Adriaenssens E.M."/>
            <person name="Foster-Nyarko E."/>
            <person name="Jarju S."/>
            <person name="Secka A."/>
            <person name="Antonio M."/>
            <person name="Oren A."/>
            <person name="Chaudhuri R.R."/>
            <person name="La Ragione R."/>
            <person name="Hildebrand F."/>
            <person name="Pallen M.J."/>
        </authorList>
    </citation>
    <scope>NUCLEOTIDE SEQUENCE</scope>
    <source>
        <strain evidence="12">14975</strain>
    </source>
</reference>
<organism evidence="12 13">
    <name type="scientific">Candidatus Akkermansia intestinigallinarum</name>
    <dbReference type="NCBI Taxonomy" id="2838431"/>
    <lineage>
        <taxon>Bacteria</taxon>
        <taxon>Pseudomonadati</taxon>
        <taxon>Verrucomicrobiota</taxon>
        <taxon>Verrucomicrobiia</taxon>
        <taxon>Verrucomicrobiales</taxon>
        <taxon>Akkermansiaceae</taxon>
        <taxon>Akkermansia</taxon>
    </lineage>
</organism>
<reference evidence="12" key="2">
    <citation type="submission" date="2021-04" db="EMBL/GenBank/DDBJ databases">
        <authorList>
            <person name="Gilroy R."/>
        </authorList>
    </citation>
    <scope>NUCLEOTIDE SEQUENCE</scope>
    <source>
        <strain evidence="12">14975</strain>
    </source>
</reference>
<feature type="region of interest" description="Disordered" evidence="8">
    <location>
        <begin position="1"/>
        <end position="20"/>
    </location>
</feature>
<dbReference type="SUPFAM" id="SSF52540">
    <property type="entry name" value="P-loop containing nucleoside triphosphate hydrolases"/>
    <property type="match status" value="1"/>
</dbReference>
<feature type="domain" description="ABC transmembrane type-1" evidence="11">
    <location>
        <begin position="45"/>
        <end position="339"/>
    </location>
</feature>
<comment type="caution">
    <text evidence="12">The sequence shown here is derived from an EMBL/GenBank/DDBJ whole genome shotgun (WGS) entry which is preliminary data.</text>
</comment>
<dbReference type="PROSITE" id="PS00211">
    <property type="entry name" value="ABC_TRANSPORTER_1"/>
    <property type="match status" value="1"/>
</dbReference>
<keyword evidence="4" id="KW-0547">Nucleotide-binding</keyword>
<feature type="transmembrane region" description="Helical" evidence="9">
    <location>
        <begin position="99"/>
        <end position="122"/>
    </location>
</feature>
<dbReference type="FunFam" id="3.40.50.300:FF:000287">
    <property type="entry name" value="Multidrug ABC transporter ATP-binding protein"/>
    <property type="match status" value="1"/>
</dbReference>
<dbReference type="InterPro" id="IPR003439">
    <property type="entry name" value="ABC_transporter-like_ATP-bd"/>
</dbReference>
<dbReference type="Gene3D" id="1.20.1560.10">
    <property type="entry name" value="ABC transporter type 1, transmembrane domain"/>
    <property type="match status" value="1"/>
</dbReference>
<dbReference type="GO" id="GO:0016887">
    <property type="term" value="F:ATP hydrolysis activity"/>
    <property type="evidence" value="ECO:0007669"/>
    <property type="project" value="InterPro"/>
</dbReference>
<dbReference type="GO" id="GO:0005524">
    <property type="term" value="F:ATP binding"/>
    <property type="evidence" value="ECO:0007669"/>
    <property type="project" value="UniProtKB-KW"/>
</dbReference>
<evidence type="ECO:0000256" key="6">
    <source>
        <dbReference type="ARBA" id="ARBA00022989"/>
    </source>
</evidence>
<feature type="transmembrane region" description="Helical" evidence="9">
    <location>
        <begin position="171"/>
        <end position="189"/>
    </location>
</feature>
<dbReference type="InterPro" id="IPR011527">
    <property type="entry name" value="ABC1_TM_dom"/>
</dbReference>
<evidence type="ECO:0000256" key="2">
    <source>
        <dbReference type="ARBA" id="ARBA00022448"/>
    </source>
</evidence>
<dbReference type="InterPro" id="IPR036640">
    <property type="entry name" value="ABC1_TM_sf"/>
</dbReference>
<comment type="subcellular location">
    <subcellularLocation>
        <location evidence="1">Cell membrane</location>
        <topology evidence="1">Multi-pass membrane protein</topology>
    </subcellularLocation>
</comment>
<feature type="compositionally biased region" description="Acidic residues" evidence="8">
    <location>
        <begin position="1"/>
        <end position="10"/>
    </location>
</feature>
<evidence type="ECO:0000259" key="10">
    <source>
        <dbReference type="PROSITE" id="PS50893"/>
    </source>
</evidence>
<dbReference type="InterPro" id="IPR039421">
    <property type="entry name" value="Type_1_exporter"/>
</dbReference>
<dbReference type="Gene3D" id="3.40.50.300">
    <property type="entry name" value="P-loop containing nucleotide triphosphate hydrolases"/>
    <property type="match status" value="1"/>
</dbReference>
<dbReference type="GO" id="GO:0015421">
    <property type="term" value="F:ABC-type oligopeptide transporter activity"/>
    <property type="evidence" value="ECO:0007669"/>
    <property type="project" value="TreeGrafter"/>
</dbReference>
<evidence type="ECO:0000256" key="7">
    <source>
        <dbReference type="ARBA" id="ARBA00023136"/>
    </source>
</evidence>
<feature type="domain" description="ABC transporter" evidence="10">
    <location>
        <begin position="377"/>
        <end position="611"/>
    </location>
</feature>
<dbReference type="GO" id="GO:0005886">
    <property type="term" value="C:plasma membrane"/>
    <property type="evidence" value="ECO:0007669"/>
    <property type="project" value="UniProtKB-SubCell"/>
</dbReference>
<dbReference type="CDD" id="cd18547">
    <property type="entry name" value="ABC_6TM_Tm288_like"/>
    <property type="match status" value="1"/>
</dbReference>
<gene>
    <name evidence="12" type="ORF">H9862_08000</name>
</gene>
<dbReference type="Proteomes" id="UP000823964">
    <property type="component" value="Unassembled WGS sequence"/>
</dbReference>
<sequence length="614" mass="68352">MAEAYQEEAATEERGDDYGLDRPADLRRTLRRLRASVSNQRLRLWLVLLSVVCYTFFAIAAPMYSATVVDLMWGQIKEARAAGESWTVSWHSGGRELCLLLGLYVAAGLFYFVQSFLMASFAERLSFRLRGEIARKLQRLPLAFYDRRQPGEVLSRVTNDLDKMAEAFQTGALKLMTSLGLIAGSLAMMLRLSPWLTLVFVFFMGLSLLATRVVAARTLRSALRRQECVSRVTSLAEEFYTGRRVIRAFNREAESSAEMHRATRSLAEAAQRADFLVFAINPAVRFINRAGQIGIAVGGCVLMLHGRLSVGAFQAFFQFVHQAGEPLTELSYMLNAMQSSLASLERVYALLDEEEMSPDAQTPAAEAASLPRARGEVRFCGVRFGYTPGSLLMRDINFSVKPGQKVAVVGSTGAGKTTLINLLMRFYELDGGCILLDGVPTTSMSRRRLREQFGMVLQDTWLFDGTIAENIAYGRPDATREQIAAAARAARVDFYVHTMPQGYETRLCNDGELLSVGQRQLLTIARVFLCDPALLILDEATSSVDTRTELEISRAMRRLMKGRTSFVIAHRLSTIVDADLILMMRDGDIIEQGTHDELLRAGGAYAELYNSQFT</sequence>
<proteinExistence type="predicted"/>
<dbReference type="Pfam" id="PF00664">
    <property type="entry name" value="ABC_membrane"/>
    <property type="match status" value="1"/>
</dbReference>
<evidence type="ECO:0000256" key="1">
    <source>
        <dbReference type="ARBA" id="ARBA00004651"/>
    </source>
</evidence>
<feature type="transmembrane region" description="Helical" evidence="9">
    <location>
        <begin position="42"/>
        <end position="64"/>
    </location>
</feature>
<dbReference type="SUPFAM" id="SSF90123">
    <property type="entry name" value="ABC transporter transmembrane region"/>
    <property type="match status" value="1"/>
</dbReference>
<dbReference type="Pfam" id="PF00005">
    <property type="entry name" value="ABC_tran"/>
    <property type="match status" value="1"/>
</dbReference>
<evidence type="ECO:0000313" key="13">
    <source>
        <dbReference type="Proteomes" id="UP000823964"/>
    </source>
</evidence>
<evidence type="ECO:0000256" key="4">
    <source>
        <dbReference type="ARBA" id="ARBA00022741"/>
    </source>
</evidence>
<dbReference type="PROSITE" id="PS50893">
    <property type="entry name" value="ABC_TRANSPORTER_2"/>
    <property type="match status" value="1"/>
</dbReference>
<feature type="transmembrane region" description="Helical" evidence="9">
    <location>
        <begin position="195"/>
        <end position="215"/>
    </location>
</feature>
<dbReference type="InterPro" id="IPR017871">
    <property type="entry name" value="ABC_transporter-like_CS"/>
</dbReference>
<dbReference type="InterPro" id="IPR027417">
    <property type="entry name" value="P-loop_NTPase"/>
</dbReference>
<evidence type="ECO:0000256" key="3">
    <source>
        <dbReference type="ARBA" id="ARBA00022692"/>
    </source>
</evidence>
<accession>A0A9D1VC84</accession>
<keyword evidence="2" id="KW-0813">Transport</keyword>
<dbReference type="AlphaFoldDB" id="A0A9D1VC84"/>
<keyword evidence="3 9" id="KW-0812">Transmembrane</keyword>
<name>A0A9D1VC84_9BACT</name>
<protein>
    <submittedName>
        <fullName evidence="12">ABC transporter ATP-binding protein/permease</fullName>
    </submittedName>
</protein>
<dbReference type="InterPro" id="IPR003593">
    <property type="entry name" value="AAA+_ATPase"/>
</dbReference>
<keyword evidence="5 12" id="KW-0067">ATP-binding</keyword>
<dbReference type="EMBL" id="DXFQ01000150">
    <property type="protein sequence ID" value="HIX20523.1"/>
    <property type="molecule type" value="Genomic_DNA"/>
</dbReference>